<dbReference type="AlphaFoldDB" id="A0ABD3RG99"/>
<dbReference type="InterPro" id="IPR001478">
    <property type="entry name" value="PDZ"/>
</dbReference>
<gene>
    <name evidence="2" type="ORF">ACHAXA_001320</name>
</gene>
<evidence type="ECO:0000259" key="1">
    <source>
        <dbReference type="PROSITE" id="PS50106"/>
    </source>
</evidence>
<proteinExistence type="predicted"/>
<evidence type="ECO:0000313" key="3">
    <source>
        <dbReference type="Proteomes" id="UP001530377"/>
    </source>
</evidence>
<dbReference type="InterPro" id="IPR036034">
    <property type="entry name" value="PDZ_sf"/>
</dbReference>
<evidence type="ECO:0000313" key="2">
    <source>
        <dbReference type="EMBL" id="KAL3812013.1"/>
    </source>
</evidence>
<name>A0ABD3RG99_9STRA</name>
<dbReference type="SUPFAM" id="SSF56112">
    <property type="entry name" value="Protein kinase-like (PK-like)"/>
    <property type="match status" value="1"/>
</dbReference>
<dbReference type="Gene3D" id="2.30.42.10">
    <property type="match status" value="1"/>
</dbReference>
<dbReference type="EMBL" id="JALLPB020000222">
    <property type="protein sequence ID" value="KAL3812013.1"/>
    <property type="molecule type" value="Genomic_DNA"/>
</dbReference>
<comment type="caution">
    <text evidence="2">The sequence shown here is derived from an EMBL/GenBank/DDBJ whole genome shotgun (WGS) entry which is preliminary data.</text>
</comment>
<dbReference type="SUPFAM" id="SSF50156">
    <property type="entry name" value="PDZ domain-like"/>
    <property type="match status" value="1"/>
</dbReference>
<dbReference type="InterPro" id="IPR011009">
    <property type="entry name" value="Kinase-like_dom_sf"/>
</dbReference>
<dbReference type="Gene3D" id="1.10.510.10">
    <property type="entry name" value="Transferase(Phosphotransferase) domain 1"/>
    <property type="match status" value="1"/>
</dbReference>
<dbReference type="SMART" id="SM00228">
    <property type="entry name" value="PDZ"/>
    <property type="match status" value="1"/>
</dbReference>
<organism evidence="2 3">
    <name type="scientific">Cyclostephanos tholiformis</name>
    <dbReference type="NCBI Taxonomy" id="382380"/>
    <lineage>
        <taxon>Eukaryota</taxon>
        <taxon>Sar</taxon>
        <taxon>Stramenopiles</taxon>
        <taxon>Ochrophyta</taxon>
        <taxon>Bacillariophyta</taxon>
        <taxon>Coscinodiscophyceae</taxon>
        <taxon>Thalassiosirophycidae</taxon>
        <taxon>Stephanodiscales</taxon>
        <taxon>Stephanodiscaceae</taxon>
        <taxon>Cyclostephanos</taxon>
    </lineage>
</organism>
<feature type="domain" description="PDZ" evidence="1">
    <location>
        <begin position="238"/>
        <end position="290"/>
    </location>
</feature>
<sequence>MNSWTSDKLGYRGENKGPRSILYCAPEEFVDEEHPYAFDMYSAAITWIRMALSDDGHDEELADDEDVNDDDAARSSRGLGNENELFKWRMDVRNFGHDLVAWEEYATLHDSLPHGWDDLFGSSRLGIQALRLLSNMMSYSPEFRMSAAEALVGPYLNPGCDAGPPPELPPAMPYSITSHIQRWKKDREVHGECRLEDLFTTVVAVEIDWPLSGLSFGPVNETAKRSERKAGGGGGGGGVRVNSIVSDVGESSSLSRQLGGLLREGDRLLAIGSIDVEDASVDHVMDLLDQWPPRKPVAILVVRDA</sequence>
<protein>
    <recommendedName>
        <fullName evidence="1">PDZ domain-containing protein</fullName>
    </recommendedName>
</protein>
<accession>A0ABD3RG99</accession>
<dbReference type="Proteomes" id="UP001530377">
    <property type="component" value="Unassembled WGS sequence"/>
</dbReference>
<reference evidence="2 3" key="1">
    <citation type="submission" date="2024-10" db="EMBL/GenBank/DDBJ databases">
        <title>Updated reference genomes for cyclostephanoid diatoms.</title>
        <authorList>
            <person name="Roberts W.R."/>
            <person name="Alverson A.J."/>
        </authorList>
    </citation>
    <scope>NUCLEOTIDE SEQUENCE [LARGE SCALE GENOMIC DNA]</scope>
    <source>
        <strain evidence="2 3">AJA228-03</strain>
    </source>
</reference>
<keyword evidence="3" id="KW-1185">Reference proteome</keyword>
<dbReference type="PROSITE" id="PS50106">
    <property type="entry name" value="PDZ"/>
    <property type="match status" value="1"/>
</dbReference>